<dbReference type="GO" id="GO:0046523">
    <property type="term" value="F:S-methyl-5-thioribose-1-phosphate isomerase activity"/>
    <property type="evidence" value="ECO:0007669"/>
    <property type="project" value="TreeGrafter"/>
</dbReference>
<dbReference type="SUPFAM" id="SSF100950">
    <property type="entry name" value="NagB/RpiA/CoA transferase-like"/>
    <property type="match status" value="1"/>
</dbReference>
<evidence type="ECO:0000256" key="3">
    <source>
        <dbReference type="ARBA" id="ARBA00023235"/>
    </source>
</evidence>
<keyword evidence="2" id="KW-0486">Methionine biosynthesis</keyword>
<evidence type="ECO:0000256" key="1">
    <source>
        <dbReference type="ARBA" id="ARBA00007251"/>
    </source>
</evidence>
<feature type="region of interest" description="Disordered" evidence="5">
    <location>
        <begin position="431"/>
        <end position="457"/>
    </location>
</feature>
<dbReference type="InterPro" id="IPR011559">
    <property type="entry name" value="Initiation_fac_2B_a/b/d"/>
</dbReference>
<dbReference type="InterPro" id="IPR005251">
    <property type="entry name" value="IF-M1Pi"/>
</dbReference>
<feature type="compositionally biased region" description="Polar residues" evidence="5">
    <location>
        <begin position="479"/>
        <end position="491"/>
    </location>
</feature>
<evidence type="ECO:0000256" key="5">
    <source>
        <dbReference type="SAM" id="MobiDB-lite"/>
    </source>
</evidence>
<dbReference type="InterPro" id="IPR042529">
    <property type="entry name" value="IF_2B-like_C"/>
</dbReference>
<protein>
    <recommendedName>
        <fullName evidence="8">S-methyl-5-thioribose-1-phosphate isomerase</fullName>
    </recommendedName>
</protein>
<organism evidence="6 7">
    <name type="scientific">Phakopsora pachyrhizi</name>
    <name type="common">Asian soybean rust disease fungus</name>
    <dbReference type="NCBI Taxonomy" id="170000"/>
    <lineage>
        <taxon>Eukaryota</taxon>
        <taxon>Fungi</taxon>
        <taxon>Dikarya</taxon>
        <taxon>Basidiomycota</taxon>
        <taxon>Pucciniomycotina</taxon>
        <taxon>Pucciniomycetes</taxon>
        <taxon>Pucciniales</taxon>
        <taxon>Phakopsoraceae</taxon>
        <taxon>Phakopsora</taxon>
    </lineage>
</organism>
<dbReference type="EMBL" id="CALTRL010005826">
    <property type="protein sequence ID" value="CAH7687020.1"/>
    <property type="molecule type" value="Genomic_DNA"/>
</dbReference>
<keyword evidence="2" id="KW-0028">Amino-acid biosynthesis</keyword>
<evidence type="ECO:0000256" key="4">
    <source>
        <dbReference type="RuleBase" id="RU003814"/>
    </source>
</evidence>
<sequence>MSISLSAIRLINGEPLEVAKAVEIINQLKLPHQFEWVRVESPEDAFEAIRSMWIRGAPAIGSLAALSLGLGILRGEFNSTEDLRDYLEDRSNRLVSARPTAVNLKEAIQRVRDRLDQLTLQDGISLDGVIKGLLVTCKSVWEEDLARNRTIGSNGVKWILNQSEQSEQQNQKKFSVLTVCNTGSLATSGYGTALGVITALHEIGRLEHVYYMQTGPYMQGARLTSLELESLSINSTMVCDTAAAYIIRSGLVDVFIAGADRIASNGDTANKISTYQIALLCKHALPKNHKRIPVMIAAPLTTFDLGIKDGDQIEIEQRPSIEAITVRGKILNNKQKGEVSREEEVVTVLITPQESTKALNPAFDVTPASLIDGIVTELGVMEKKEGSVEGNGFFDISGYLREHRHQKSDDQESINLQINKLTHKYQATSEAYERNTGHSLSSHHQSSGQDQQASDDQNSINQHLNRVLHKHQANAEAYKSNTGQSLSNPSTYEPIGNRTV</sequence>
<dbReference type="PANTHER" id="PTHR43475:SF1">
    <property type="entry name" value="METHYLTHIORIBOSE-1-PHOSPHATE ISOMERASE"/>
    <property type="match status" value="1"/>
</dbReference>
<proteinExistence type="inferred from homology"/>
<dbReference type="InterPro" id="IPR027363">
    <property type="entry name" value="M1Pi_N"/>
</dbReference>
<dbReference type="NCBIfam" id="NF004326">
    <property type="entry name" value="PRK05720.1"/>
    <property type="match status" value="1"/>
</dbReference>
<comment type="caution">
    <text evidence="6">The sequence shown here is derived from an EMBL/GenBank/DDBJ whole genome shotgun (WGS) entry which is preliminary data.</text>
</comment>
<dbReference type="Pfam" id="PF01008">
    <property type="entry name" value="IF-2B"/>
    <property type="match status" value="1"/>
</dbReference>
<dbReference type="Gene3D" id="3.40.50.10470">
    <property type="entry name" value="Translation initiation factor eif-2b, domain 2"/>
    <property type="match status" value="1"/>
</dbReference>
<dbReference type="NCBIfam" id="TIGR00512">
    <property type="entry name" value="salvage_mtnA"/>
    <property type="match status" value="1"/>
</dbReference>
<evidence type="ECO:0000313" key="6">
    <source>
        <dbReference type="EMBL" id="CAH7687020.1"/>
    </source>
</evidence>
<evidence type="ECO:0000256" key="2">
    <source>
        <dbReference type="ARBA" id="ARBA00023167"/>
    </source>
</evidence>
<reference evidence="6" key="1">
    <citation type="submission" date="2022-06" db="EMBL/GenBank/DDBJ databases">
        <authorList>
            <consortium name="SYNGENTA / RWTH Aachen University"/>
        </authorList>
    </citation>
    <scope>NUCLEOTIDE SEQUENCE</scope>
</reference>
<dbReference type="Gene3D" id="1.20.120.420">
    <property type="entry name" value="translation initiation factor eif-2b, domain 1"/>
    <property type="match status" value="1"/>
</dbReference>
<keyword evidence="3" id="KW-0413">Isomerase</keyword>
<accession>A0AAV0BK29</accession>
<feature type="region of interest" description="Disordered" evidence="5">
    <location>
        <begin position="478"/>
        <end position="500"/>
    </location>
</feature>
<name>A0AAV0BK29_PHAPC</name>
<dbReference type="InterPro" id="IPR000649">
    <property type="entry name" value="IF-2B-related"/>
</dbReference>
<dbReference type="PANTHER" id="PTHR43475">
    <property type="entry name" value="METHYLTHIORIBOSE-1-PHOSPHATE ISOMERASE"/>
    <property type="match status" value="1"/>
</dbReference>
<dbReference type="FunFam" id="1.20.120.420:FF:000003">
    <property type="entry name" value="Methylthioribose-1-phosphate isomerase"/>
    <property type="match status" value="1"/>
</dbReference>
<dbReference type="InterPro" id="IPR037171">
    <property type="entry name" value="NagB/RpiA_transferase-like"/>
</dbReference>
<dbReference type="Proteomes" id="UP001153365">
    <property type="component" value="Unassembled WGS sequence"/>
</dbReference>
<evidence type="ECO:0000313" key="7">
    <source>
        <dbReference type="Proteomes" id="UP001153365"/>
    </source>
</evidence>
<keyword evidence="7" id="KW-1185">Reference proteome</keyword>
<evidence type="ECO:0008006" key="8">
    <source>
        <dbReference type="Google" id="ProtNLM"/>
    </source>
</evidence>
<dbReference type="NCBIfam" id="TIGR00524">
    <property type="entry name" value="eIF-2B_rel"/>
    <property type="match status" value="1"/>
</dbReference>
<feature type="compositionally biased region" description="Low complexity" evidence="5">
    <location>
        <begin position="438"/>
        <end position="457"/>
    </location>
</feature>
<gene>
    <name evidence="6" type="ORF">PPACK8108_LOCUS21741</name>
</gene>
<comment type="similarity">
    <text evidence="1 4">Belongs to the eIF-2B alpha/beta/delta subunits family.</text>
</comment>
<dbReference type="GO" id="GO:0019509">
    <property type="term" value="P:L-methionine salvage from methylthioadenosine"/>
    <property type="evidence" value="ECO:0007669"/>
    <property type="project" value="TreeGrafter"/>
</dbReference>
<dbReference type="AlphaFoldDB" id="A0AAV0BK29"/>